<proteinExistence type="predicted"/>
<dbReference type="EMBL" id="BMQB01000005">
    <property type="protein sequence ID" value="GGJ95871.1"/>
    <property type="molecule type" value="Genomic_DNA"/>
</dbReference>
<evidence type="ECO:0000256" key="1">
    <source>
        <dbReference type="SAM" id="MobiDB-lite"/>
    </source>
</evidence>
<sequence length="107" mass="11589">MSGKNWYTDPMATLARSASSVVVSASYPTSSTSSAHASSIRFTRATLRPWTGTRRNGPLTTEVVTRRHPLSYSSTRAPRAPKRHIAAPPSLTIGVRSSLAERGESIY</sequence>
<name>A0A8J3BBM8_9ACTN</name>
<evidence type="ECO:0000313" key="2">
    <source>
        <dbReference type="EMBL" id="GGJ95871.1"/>
    </source>
</evidence>
<feature type="region of interest" description="Disordered" evidence="1">
    <location>
        <begin position="68"/>
        <end position="89"/>
    </location>
</feature>
<keyword evidence="3" id="KW-1185">Reference proteome</keyword>
<dbReference type="AlphaFoldDB" id="A0A8J3BBM8"/>
<protein>
    <submittedName>
        <fullName evidence="2">Uncharacterized protein</fullName>
    </submittedName>
</protein>
<comment type="caution">
    <text evidence="2">The sequence shown here is derived from an EMBL/GenBank/DDBJ whole genome shotgun (WGS) entry which is preliminary data.</text>
</comment>
<accession>A0A8J3BBM8</accession>
<reference evidence="2" key="1">
    <citation type="journal article" date="2014" name="Int. J. Syst. Evol. Microbiol.">
        <title>Complete genome sequence of Corynebacterium casei LMG S-19264T (=DSM 44701T), isolated from a smear-ripened cheese.</title>
        <authorList>
            <consortium name="US DOE Joint Genome Institute (JGI-PGF)"/>
            <person name="Walter F."/>
            <person name="Albersmeier A."/>
            <person name="Kalinowski J."/>
            <person name="Ruckert C."/>
        </authorList>
    </citation>
    <scope>NUCLEOTIDE SEQUENCE</scope>
    <source>
        <strain evidence="2">JCM 3090</strain>
    </source>
</reference>
<reference evidence="2" key="2">
    <citation type="submission" date="2020-09" db="EMBL/GenBank/DDBJ databases">
        <authorList>
            <person name="Sun Q."/>
            <person name="Ohkuma M."/>
        </authorList>
    </citation>
    <scope>NUCLEOTIDE SEQUENCE</scope>
    <source>
        <strain evidence="2">JCM 3090</strain>
    </source>
</reference>
<organism evidence="2 3">
    <name type="scientific">Pilimelia anulata</name>
    <dbReference type="NCBI Taxonomy" id="53371"/>
    <lineage>
        <taxon>Bacteria</taxon>
        <taxon>Bacillati</taxon>
        <taxon>Actinomycetota</taxon>
        <taxon>Actinomycetes</taxon>
        <taxon>Micromonosporales</taxon>
        <taxon>Micromonosporaceae</taxon>
        <taxon>Pilimelia</taxon>
    </lineage>
</organism>
<gene>
    <name evidence="2" type="ORF">GCM10010123_27180</name>
</gene>
<evidence type="ECO:0000313" key="3">
    <source>
        <dbReference type="Proteomes" id="UP000649739"/>
    </source>
</evidence>
<dbReference type="Proteomes" id="UP000649739">
    <property type="component" value="Unassembled WGS sequence"/>
</dbReference>